<dbReference type="EMBL" id="CAJOBH010185305">
    <property type="protein sequence ID" value="CAF4950255.1"/>
    <property type="molecule type" value="Genomic_DNA"/>
</dbReference>
<protein>
    <submittedName>
        <fullName evidence="1">Uncharacterized protein</fullName>
    </submittedName>
</protein>
<organism evidence="1 2">
    <name type="scientific">Rotaria magnacalcarata</name>
    <dbReference type="NCBI Taxonomy" id="392030"/>
    <lineage>
        <taxon>Eukaryota</taxon>
        <taxon>Metazoa</taxon>
        <taxon>Spiralia</taxon>
        <taxon>Gnathifera</taxon>
        <taxon>Rotifera</taxon>
        <taxon>Eurotatoria</taxon>
        <taxon>Bdelloidea</taxon>
        <taxon>Philodinida</taxon>
        <taxon>Philodinidae</taxon>
        <taxon>Rotaria</taxon>
    </lineage>
</organism>
<dbReference type="Proteomes" id="UP000681967">
    <property type="component" value="Unassembled WGS sequence"/>
</dbReference>
<sequence>YLDRRPEYIRVIIIEWSIKSSIPVAHIVSPDTQRSLLSARCCEGLDGYSQQAD</sequence>
<feature type="non-terminal residue" evidence="1">
    <location>
        <position position="1"/>
    </location>
</feature>
<accession>A0A8S3D5X2</accession>
<proteinExistence type="predicted"/>
<evidence type="ECO:0000313" key="2">
    <source>
        <dbReference type="Proteomes" id="UP000681967"/>
    </source>
</evidence>
<reference evidence="1" key="1">
    <citation type="submission" date="2021-02" db="EMBL/GenBank/DDBJ databases">
        <authorList>
            <person name="Nowell W R."/>
        </authorList>
    </citation>
    <scope>NUCLEOTIDE SEQUENCE</scope>
</reference>
<comment type="caution">
    <text evidence="1">The sequence shown here is derived from an EMBL/GenBank/DDBJ whole genome shotgun (WGS) entry which is preliminary data.</text>
</comment>
<name>A0A8S3D5X2_9BILA</name>
<gene>
    <name evidence="1" type="ORF">BYL167_LOCUS53949</name>
</gene>
<evidence type="ECO:0000313" key="1">
    <source>
        <dbReference type="EMBL" id="CAF4950255.1"/>
    </source>
</evidence>
<dbReference type="AlphaFoldDB" id="A0A8S3D5X2"/>